<evidence type="ECO:0000259" key="3">
    <source>
        <dbReference type="Pfam" id="PF03061"/>
    </source>
</evidence>
<dbReference type="PANTHER" id="PTHR21660:SF1">
    <property type="entry name" value="ACYL-COENZYME A THIOESTERASE 13"/>
    <property type="match status" value="1"/>
</dbReference>
<dbReference type="Pfam" id="PF03061">
    <property type="entry name" value="4HBT"/>
    <property type="match status" value="1"/>
</dbReference>
<dbReference type="GO" id="GO:0047617">
    <property type="term" value="F:fatty acyl-CoA hydrolase activity"/>
    <property type="evidence" value="ECO:0007669"/>
    <property type="project" value="InterPro"/>
</dbReference>
<evidence type="ECO:0000313" key="4">
    <source>
        <dbReference type="EMBL" id="KAG9231732.1"/>
    </source>
</evidence>
<evidence type="ECO:0000256" key="1">
    <source>
        <dbReference type="ARBA" id="ARBA00008324"/>
    </source>
</evidence>
<protein>
    <submittedName>
        <fullName evidence="4">HotDog domain-containing protein</fullName>
    </submittedName>
</protein>
<feature type="domain" description="Thioesterase" evidence="3">
    <location>
        <begin position="81"/>
        <end position="160"/>
    </location>
</feature>
<comment type="similarity">
    <text evidence="1">Belongs to the thioesterase PaaI family.</text>
</comment>
<dbReference type="EMBL" id="MU251584">
    <property type="protein sequence ID" value="KAG9231732.1"/>
    <property type="molecule type" value="Genomic_DNA"/>
</dbReference>
<dbReference type="CDD" id="cd03443">
    <property type="entry name" value="PaaI_thioesterase"/>
    <property type="match status" value="1"/>
</dbReference>
<dbReference type="AlphaFoldDB" id="A0A9P8C344"/>
<name>A0A9P8C344_9HELO</name>
<dbReference type="InterPro" id="IPR039298">
    <property type="entry name" value="ACOT13"/>
</dbReference>
<dbReference type="InterPro" id="IPR029069">
    <property type="entry name" value="HotDog_dom_sf"/>
</dbReference>
<organism evidence="4 5">
    <name type="scientific">Amylocarpus encephaloides</name>
    <dbReference type="NCBI Taxonomy" id="45428"/>
    <lineage>
        <taxon>Eukaryota</taxon>
        <taxon>Fungi</taxon>
        <taxon>Dikarya</taxon>
        <taxon>Ascomycota</taxon>
        <taxon>Pezizomycotina</taxon>
        <taxon>Leotiomycetes</taxon>
        <taxon>Helotiales</taxon>
        <taxon>Helotiales incertae sedis</taxon>
        <taxon>Amylocarpus</taxon>
    </lineage>
</organism>
<gene>
    <name evidence="4" type="ORF">BJ875DRAFT_468645</name>
</gene>
<dbReference type="Proteomes" id="UP000824998">
    <property type="component" value="Unassembled WGS sequence"/>
</dbReference>
<dbReference type="OrthoDB" id="2831072at2759"/>
<proteinExistence type="inferred from homology"/>
<reference evidence="4" key="1">
    <citation type="journal article" date="2021" name="IMA Fungus">
        <title>Genomic characterization of three marine fungi, including Emericellopsis atlantica sp. nov. with signatures of a generalist lifestyle and marine biomass degradation.</title>
        <authorList>
            <person name="Hagestad O.C."/>
            <person name="Hou L."/>
            <person name="Andersen J.H."/>
            <person name="Hansen E.H."/>
            <person name="Altermark B."/>
            <person name="Li C."/>
            <person name="Kuhnert E."/>
            <person name="Cox R.J."/>
            <person name="Crous P.W."/>
            <person name="Spatafora J.W."/>
            <person name="Lail K."/>
            <person name="Amirebrahimi M."/>
            <person name="Lipzen A."/>
            <person name="Pangilinan J."/>
            <person name="Andreopoulos W."/>
            <person name="Hayes R.D."/>
            <person name="Ng V."/>
            <person name="Grigoriev I.V."/>
            <person name="Jackson S.A."/>
            <person name="Sutton T.D.S."/>
            <person name="Dobson A.D.W."/>
            <person name="Rama T."/>
        </authorList>
    </citation>
    <scope>NUCLEOTIDE SEQUENCE</scope>
    <source>
        <strain evidence="4">TRa018bII</strain>
    </source>
</reference>
<dbReference type="SUPFAM" id="SSF54637">
    <property type="entry name" value="Thioesterase/thiol ester dehydrase-isomerase"/>
    <property type="match status" value="1"/>
</dbReference>
<evidence type="ECO:0000313" key="5">
    <source>
        <dbReference type="Proteomes" id="UP000824998"/>
    </source>
</evidence>
<accession>A0A9P8C344</accession>
<sequence>MADAKASPPVMPIPTGDDLSAEEKVKALIFANADEEMYTDGELGWGASLLLSHLTLLSATSSPPRTVFRFTVAASHCNRLNNLHGGCTSTLFDWLTTSALACIAKPGYWQYAGVSRTLNVTYLRPVPEGEVVLVESEVVHAGKRLCALKGTMRRERDGEVLAICEHGKVSIDPEVAKM</sequence>
<dbReference type="NCBIfam" id="TIGR00369">
    <property type="entry name" value="unchar_dom_1"/>
    <property type="match status" value="1"/>
</dbReference>
<dbReference type="Gene3D" id="3.10.129.10">
    <property type="entry name" value="Hotdog Thioesterase"/>
    <property type="match status" value="1"/>
</dbReference>
<dbReference type="PANTHER" id="PTHR21660">
    <property type="entry name" value="THIOESTERASE SUPERFAMILY MEMBER-RELATED"/>
    <property type="match status" value="1"/>
</dbReference>
<evidence type="ECO:0000256" key="2">
    <source>
        <dbReference type="ARBA" id="ARBA00022801"/>
    </source>
</evidence>
<comment type="caution">
    <text evidence="4">The sequence shown here is derived from an EMBL/GenBank/DDBJ whole genome shotgun (WGS) entry which is preliminary data.</text>
</comment>
<dbReference type="InterPro" id="IPR006683">
    <property type="entry name" value="Thioestr_dom"/>
</dbReference>
<keyword evidence="5" id="KW-1185">Reference proteome</keyword>
<keyword evidence="2" id="KW-0378">Hydrolase</keyword>
<dbReference type="InterPro" id="IPR003736">
    <property type="entry name" value="PAAI_dom"/>
</dbReference>